<name>A0ACC0WF12_9STRA</name>
<gene>
    <name evidence="1" type="ORF">PsorP6_012986</name>
</gene>
<dbReference type="EMBL" id="CM047592">
    <property type="protein sequence ID" value="KAI9917425.1"/>
    <property type="molecule type" value="Genomic_DNA"/>
</dbReference>
<evidence type="ECO:0000313" key="2">
    <source>
        <dbReference type="Proteomes" id="UP001163321"/>
    </source>
</evidence>
<organism evidence="1 2">
    <name type="scientific">Peronosclerospora sorghi</name>
    <dbReference type="NCBI Taxonomy" id="230839"/>
    <lineage>
        <taxon>Eukaryota</taxon>
        <taxon>Sar</taxon>
        <taxon>Stramenopiles</taxon>
        <taxon>Oomycota</taxon>
        <taxon>Peronosporomycetes</taxon>
        <taxon>Peronosporales</taxon>
        <taxon>Peronosporaceae</taxon>
        <taxon>Peronosclerospora</taxon>
    </lineage>
</organism>
<proteinExistence type="predicted"/>
<evidence type="ECO:0000313" key="1">
    <source>
        <dbReference type="EMBL" id="KAI9917425.1"/>
    </source>
</evidence>
<reference evidence="1 2" key="1">
    <citation type="journal article" date="2022" name="bioRxiv">
        <title>The genome of the oomycete Peronosclerospora sorghi, a cosmopolitan pathogen of maize and sorghum, is inflated with dispersed pseudogenes.</title>
        <authorList>
            <person name="Fletcher K."/>
            <person name="Martin F."/>
            <person name="Isakeit T."/>
            <person name="Cavanaugh K."/>
            <person name="Magill C."/>
            <person name="Michelmore R."/>
        </authorList>
    </citation>
    <scope>NUCLEOTIDE SEQUENCE [LARGE SCALE GENOMIC DNA]</scope>
    <source>
        <strain evidence="1">P6</strain>
    </source>
</reference>
<dbReference type="Proteomes" id="UP001163321">
    <property type="component" value="Chromosome 13"/>
</dbReference>
<comment type="caution">
    <text evidence="1">The sequence shown here is derived from an EMBL/GenBank/DDBJ whole genome shotgun (WGS) entry which is preliminary data.</text>
</comment>
<accession>A0ACC0WF12</accession>
<sequence length="222" mass="25382">MGTDEEGFVGVLVSRPPEHLRIVAATYEKKYGKSLVNAAAHEFSGHAEKAVLFLIRMITEPLELLADLFEKAMKGFNTDENALSSAVVRYYIVLRDIKRVYKKKYGKELRERIAEECPIRQFVMLEFLRETIELGYHEDGITLFEMMVPLSQFLRGVVNRANLSRYWSRDDGYEFQLTELLPALEWIIACLIKLVLGETVATSAIGAFPVTMSILRSCFFAR</sequence>
<protein>
    <submittedName>
        <fullName evidence="1">Uncharacterized protein</fullName>
    </submittedName>
</protein>
<keyword evidence="2" id="KW-1185">Reference proteome</keyword>